<dbReference type="EMBL" id="CAJRGZ010000015">
    <property type="protein sequence ID" value="CAG5144185.1"/>
    <property type="molecule type" value="Genomic_DNA"/>
</dbReference>
<accession>A0A8J2N2F9</accession>
<comment type="caution">
    <text evidence="1">The sequence shown here is derived from an EMBL/GenBank/DDBJ whole genome shotgun (WGS) entry which is preliminary data.</text>
</comment>
<reference evidence="1" key="1">
    <citation type="submission" date="2021-05" db="EMBL/GenBank/DDBJ databases">
        <authorList>
            <person name="Stam R."/>
        </authorList>
    </citation>
    <scope>NUCLEOTIDE SEQUENCE</scope>
    <source>
        <strain evidence="1">CS162</strain>
    </source>
</reference>
<name>A0A8J2N2F9_9PLEO</name>
<organism evidence="1 2">
    <name type="scientific">Alternaria atra</name>
    <dbReference type="NCBI Taxonomy" id="119953"/>
    <lineage>
        <taxon>Eukaryota</taxon>
        <taxon>Fungi</taxon>
        <taxon>Dikarya</taxon>
        <taxon>Ascomycota</taxon>
        <taxon>Pezizomycotina</taxon>
        <taxon>Dothideomycetes</taxon>
        <taxon>Pleosporomycetidae</taxon>
        <taxon>Pleosporales</taxon>
        <taxon>Pleosporineae</taxon>
        <taxon>Pleosporaceae</taxon>
        <taxon>Alternaria</taxon>
        <taxon>Alternaria sect. Ulocladioides</taxon>
    </lineage>
</organism>
<dbReference type="GeneID" id="67012837"/>
<keyword evidence="2" id="KW-1185">Reference proteome</keyword>
<gene>
    <name evidence="1" type="ORF">ALTATR162_LOCUS1497</name>
</gene>
<proteinExistence type="predicted"/>
<evidence type="ECO:0000313" key="1">
    <source>
        <dbReference type="EMBL" id="CAG5144185.1"/>
    </source>
</evidence>
<dbReference type="Proteomes" id="UP000676310">
    <property type="component" value="Unassembled WGS sequence"/>
</dbReference>
<dbReference type="OrthoDB" id="291007at2759"/>
<evidence type="ECO:0000313" key="2">
    <source>
        <dbReference type="Proteomes" id="UP000676310"/>
    </source>
</evidence>
<sequence length="114" mass="12815">MLFNLLQFVALTTTGVIKHKPDPNEIFSCGISSPRFENGTKAISWAQYLHETEVDPGQNGQGATDMFAGPVGKAPVRWPRDLENKVVILYYYDTEEDREVALPVIRVAIDTWMS</sequence>
<dbReference type="RefSeq" id="XP_043165028.1">
    <property type="nucleotide sequence ID" value="XM_043309093.1"/>
</dbReference>
<dbReference type="AlphaFoldDB" id="A0A8J2N2F9"/>
<protein>
    <submittedName>
        <fullName evidence="1">Uncharacterized protein</fullName>
    </submittedName>
</protein>